<dbReference type="PANTHER" id="PTHR44167">
    <property type="entry name" value="OVARIAN-SPECIFIC SERINE/THREONINE-PROTEIN KINASE LOK-RELATED"/>
    <property type="match status" value="1"/>
</dbReference>
<keyword evidence="6" id="KW-0808">Transferase</keyword>
<comment type="caution">
    <text evidence="6">The sequence shown here is derived from an EMBL/GenBank/DDBJ whole genome shotgun (WGS) entry which is preliminary data.</text>
</comment>
<dbReference type="SMART" id="SM00220">
    <property type="entry name" value="S_TKc"/>
    <property type="match status" value="1"/>
</dbReference>
<evidence type="ECO:0000256" key="4">
    <source>
        <dbReference type="RuleBase" id="RU000304"/>
    </source>
</evidence>
<dbReference type="AlphaFoldDB" id="A0A1Q9F671"/>
<keyword evidence="7" id="KW-1185">Reference proteome</keyword>
<evidence type="ECO:0000256" key="2">
    <source>
        <dbReference type="ARBA" id="ARBA00022840"/>
    </source>
</evidence>
<accession>A0A1Q9F671</accession>
<evidence type="ECO:0000256" key="3">
    <source>
        <dbReference type="PROSITE-ProRule" id="PRU10141"/>
    </source>
</evidence>
<dbReference type="InterPro" id="IPR017441">
    <property type="entry name" value="Protein_kinase_ATP_BS"/>
</dbReference>
<dbReference type="Gene3D" id="1.10.510.10">
    <property type="entry name" value="Transferase(Phosphotransferase) domain 1"/>
    <property type="match status" value="1"/>
</dbReference>
<dbReference type="GO" id="GO:0005524">
    <property type="term" value="F:ATP binding"/>
    <property type="evidence" value="ECO:0007669"/>
    <property type="project" value="UniProtKB-UniRule"/>
</dbReference>
<dbReference type="OrthoDB" id="336747at2759"/>
<comment type="similarity">
    <text evidence="4">Belongs to the protein kinase superfamily.</text>
</comment>
<name>A0A1Q9F671_SYMMI</name>
<dbReference type="GO" id="GO:0005634">
    <property type="term" value="C:nucleus"/>
    <property type="evidence" value="ECO:0007669"/>
    <property type="project" value="TreeGrafter"/>
</dbReference>
<evidence type="ECO:0000256" key="1">
    <source>
        <dbReference type="ARBA" id="ARBA00022741"/>
    </source>
</evidence>
<gene>
    <name evidence="6" type="primary">CAMK2G</name>
    <name evidence="6" type="ORF">AK812_SmicGene596</name>
</gene>
<dbReference type="InterPro" id="IPR008271">
    <property type="entry name" value="Ser/Thr_kinase_AS"/>
</dbReference>
<keyword evidence="2 3" id="KW-0067">ATP-binding</keyword>
<dbReference type="GO" id="GO:0005737">
    <property type="term" value="C:cytoplasm"/>
    <property type="evidence" value="ECO:0007669"/>
    <property type="project" value="TreeGrafter"/>
</dbReference>
<proteinExistence type="inferred from homology"/>
<sequence>MLRTARPLVPRSSCHEIEDMSLPAQQQAVCYSLSDEEEQDEEDELSEVEDFASDARKIKERLSTMFEHNDLINNRMAVLTKSHLLPPTREDAHYGEVSESLASFASVPTSASAVSLRGVPLEEGFDIKATLGEGRYGTVSEVVRKGSKEHYAVKVMESGRDSESEFKVLAELKHPNIVGLHEAREHEGLSYLVLDLCKGGTLMDWLTDRFERHFGKEVYQRPSSKQIGKLLWQILDPVRYLHFYCIAHRDIKPQNVLLVTKGVQFPQLKLADFNLATELQGEFLTKCCGTPGFMSPEVVQGRYSELCDVWSIGVTFYQIVTGQRLWRDTDTKENHFNELLEQTPLSLKSTEAWKLQGSGALDLAQSMLSLESQGRPTAAAAMEHDWLQRQMLGSEQACCTIS</sequence>
<keyword evidence="1 3" id="KW-0547">Nucleotide-binding</keyword>
<dbReference type="GO" id="GO:0004674">
    <property type="term" value="F:protein serine/threonine kinase activity"/>
    <property type="evidence" value="ECO:0007669"/>
    <property type="project" value="UniProtKB-KW"/>
</dbReference>
<keyword evidence="6" id="KW-0418">Kinase</keyword>
<dbReference type="Proteomes" id="UP000186817">
    <property type="component" value="Unassembled WGS sequence"/>
</dbReference>
<keyword evidence="4" id="KW-0723">Serine/threonine-protein kinase</keyword>
<dbReference type="PANTHER" id="PTHR44167:SF24">
    <property type="entry name" value="SERINE_THREONINE-PROTEIN KINASE CHK2"/>
    <property type="match status" value="1"/>
</dbReference>
<feature type="domain" description="Protein kinase" evidence="5">
    <location>
        <begin position="125"/>
        <end position="387"/>
    </location>
</feature>
<dbReference type="PROSITE" id="PS50011">
    <property type="entry name" value="PROTEIN_KINASE_DOM"/>
    <property type="match status" value="1"/>
</dbReference>
<feature type="binding site" evidence="3">
    <location>
        <position position="154"/>
    </location>
    <ligand>
        <name>ATP</name>
        <dbReference type="ChEBI" id="CHEBI:30616"/>
    </ligand>
</feature>
<dbReference type="PROSITE" id="PS00108">
    <property type="entry name" value="PROTEIN_KINASE_ST"/>
    <property type="match status" value="1"/>
</dbReference>
<dbReference type="SUPFAM" id="SSF56112">
    <property type="entry name" value="Protein kinase-like (PK-like)"/>
    <property type="match status" value="1"/>
</dbReference>
<dbReference type="GO" id="GO:0044773">
    <property type="term" value="P:mitotic DNA damage checkpoint signaling"/>
    <property type="evidence" value="ECO:0007669"/>
    <property type="project" value="TreeGrafter"/>
</dbReference>
<protein>
    <submittedName>
        <fullName evidence="6">Calcium/calmodulin-dependent protein kinase type II subunit gamma</fullName>
    </submittedName>
</protein>
<dbReference type="Pfam" id="PF00069">
    <property type="entry name" value="Pkinase"/>
    <property type="match status" value="1"/>
</dbReference>
<dbReference type="PROSITE" id="PS00107">
    <property type="entry name" value="PROTEIN_KINASE_ATP"/>
    <property type="match status" value="1"/>
</dbReference>
<evidence type="ECO:0000313" key="7">
    <source>
        <dbReference type="Proteomes" id="UP000186817"/>
    </source>
</evidence>
<organism evidence="6 7">
    <name type="scientific">Symbiodinium microadriaticum</name>
    <name type="common">Dinoflagellate</name>
    <name type="synonym">Zooxanthella microadriatica</name>
    <dbReference type="NCBI Taxonomy" id="2951"/>
    <lineage>
        <taxon>Eukaryota</taxon>
        <taxon>Sar</taxon>
        <taxon>Alveolata</taxon>
        <taxon>Dinophyceae</taxon>
        <taxon>Suessiales</taxon>
        <taxon>Symbiodiniaceae</taxon>
        <taxon>Symbiodinium</taxon>
    </lineage>
</organism>
<evidence type="ECO:0000313" key="6">
    <source>
        <dbReference type="EMBL" id="OLQ15161.1"/>
    </source>
</evidence>
<dbReference type="OMA" id="RSSCHEI"/>
<dbReference type="EMBL" id="LSRX01000006">
    <property type="protein sequence ID" value="OLQ15161.1"/>
    <property type="molecule type" value="Genomic_DNA"/>
</dbReference>
<dbReference type="InterPro" id="IPR000719">
    <property type="entry name" value="Prot_kinase_dom"/>
</dbReference>
<evidence type="ECO:0000259" key="5">
    <source>
        <dbReference type="PROSITE" id="PS50011"/>
    </source>
</evidence>
<reference evidence="6 7" key="1">
    <citation type="submission" date="2016-02" db="EMBL/GenBank/DDBJ databases">
        <title>Genome analysis of coral dinoflagellate symbionts highlights evolutionary adaptations to a symbiotic lifestyle.</title>
        <authorList>
            <person name="Aranda M."/>
            <person name="Li Y."/>
            <person name="Liew Y.J."/>
            <person name="Baumgarten S."/>
            <person name="Simakov O."/>
            <person name="Wilson M."/>
            <person name="Piel J."/>
            <person name="Ashoor H."/>
            <person name="Bougouffa S."/>
            <person name="Bajic V.B."/>
            <person name="Ryu T."/>
            <person name="Ravasi T."/>
            <person name="Bayer T."/>
            <person name="Micklem G."/>
            <person name="Kim H."/>
            <person name="Bhak J."/>
            <person name="Lajeunesse T.C."/>
            <person name="Voolstra C.R."/>
        </authorList>
    </citation>
    <scope>NUCLEOTIDE SEQUENCE [LARGE SCALE GENOMIC DNA]</scope>
    <source>
        <strain evidence="6 7">CCMP2467</strain>
    </source>
</reference>
<dbReference type="InterPro" id="IPR011009">
    <property type="entry name" value="Kinase-like_dom_sf"/>
</dbReference>